<organism evidence="10 11">
    <name type="scientific">Actinocatenispora rupis</name>
    <dbReference type="NCBI Taxonomy" id="519421"/>
    <lineage>
        <taxon>Bacteria</taxon>
        <taxon>Bacillati</taxon>
        <taxon>Actinomycetota</taxon>
        <taxon>Actinomycetes</taxon>
        <taxon>Micromonosporales</taxon>
        <taxon>Micromonosporaceae</taxon>
        <taxon>Actinocatenispora</taxon>
    </lineage>
</organism>
<evidence type="ECO:0000256" key="7">
    <source>
        <dbReference type="ARBA" id="ARBA00023295"/>
    </source>
</evidence>
<dbReference type="PANTHER" id="PTHR43576">
    <property type="entry name" value="ALPHA-L-ARABINOFURANOSIDASE C-RELATED"/>
    <property type="match status" value="1"/>
</dbReference>
<comment type="catalytic activity">
    <reaction evidence="1">
        <text>Hydrolysis of terminal non-reducing alpha-L-arabinofuranoside residues in alpha-L-arabinosides.</text>
        <dbReference type="EC" id="3.2.1.55"/>
    </reaction>
</comment>
<dbReference type="GO" id="GO:0000272">
    <property type="term" value="P:polysaccharide catabolic process"/>
    <property type="evidence" value="ECO:0007669"/>
    <property type="project" value="TreeGrafter"/>
</dbReference>
<dbReference type="GO" id="GO:0046373">
    <property type="term" value="P:L-arabinose metabolic process"/>
    <property type="evidence" value="ECO:0007669"/>
    <property type="project" value="InterPro"/>
</dbReference>
<evidence type="ECO:0000313" key="11">
    <source>
        <dbReference type="Proteomes" id="UP000612808"/>
    </source>
</evidence>
<evidence type="ECO:0000259" key="9">
    <source>
        <dbReference type="SMART" id="SM00813"/>
    </source>
</evidence>
<dbReference type="InterPro" id="IPR055235">
    <property type="entry name" value="ASD1_cat"/>
</dbReference>
<dbReference type="Proteomes" id="UP000612808">
    <property type="component" value="Unassembled WGS sequence"/>
</dbReference>
<keyword evidence="5" id="KW-0378">Hydrolase</keyword>
<dbReference type="SUPFAM" id="SSF51011">
    <property type="entry name" value="Glycosyl hydrolase domain"/>
    <property type="match status" value="1"/>
</dbReference>
<dbReference type="InterPro" id="IPR017853">
    <property type="entry name" value="GH"/>
</dbReference>
<dbReference type="RefSeq" id="WP_203658305.1">
    <property type="nucleotide sequence ID" value="NZ_BAAAZM010000009.1"/>
</dbReference>
<dbReference type="InterPro" id="IPR010720">
    <property type="entry name" value="Alpha-L-AF_C"/>
</dbReference>
<dbReference type="EMBL" id="BOMB01000017">
    <property type="protein sequence ID" value="GID12337.1"/>
    <property type="molecule type" value="Genomic_DNA"/>
</dbReference>
<keyword evidence="11" id="KW-1185">Reference proteome</keyword>
<comment type="caution">
    <text evidence="10">The sequence shown here is derived from an EMBL/GenBank/DDBJ whole genome shotgun (WGS) entry which is preliminary data.</text>
</comment>
<accession>A0A8J3NCZ8</accession>
<name>A0A8J3NCZ8_9ACTN</name>
<keyword evidence="7" id="KW-0326">Glycosidase</keyword>
<keyword evidence="6" id="KW-0119">Carbohydrate metabolism</keyword>
<evidence type="ECO:0000256" key="6">
    <source>
        <dbReference type="ARBA" id="ARBA00023277"/>
    </source>
</evidence>
<dbReference type="Gene3D" id="2.60.40.1180">
    <property type="entry name" value="Golgi alpha-mannosidase II"/>
    <property type="match status" value="1"/>
</dbReference>
<feature type="region of interest" description="Disordered" evidence="8">
    <location>
        <begin position="513"/>
        <end position="533"/>
    </location>
</feature>
<dbReference type="GO" id="GO:0046556">
    <property type="term" value="F:alpha-L-arabinofuranosidase activity"/>
    <property type="evidence" value="ECO:0007669"/>
    <property type="project" value="UniProtKB-EC"/>
</dbReference>
<protein>
    <recommendedName>
        <fullName evidence="4">non-reducing end alpha-L-arabinofuranosidase</fullName>
        <ecNumber evidence="4">3.2.1.55</ecNumber>
    </recommendedName>
</protein>
<reference evidence="10" key="1">
    <citation type="submission" date="2021-01" db="EMBL/GenBank/DDBJ databases">
        <title>Whole genome shotgun sequence of Actinocatenispora rupis NBRC 107355.</title>
        <authorList>
            <person name="Komaki H."/>
            <person name="Tamura T."/>
        </authorList>
    </citation>
    <scope>NUCLEOTIDE SEQUENCE</scope>
    <source>
        <strain evidence="10">NBRC 107355</strain>
    </source>
</reference>
<proteinExistence type="inferred from homology"/>
<feature type="region of interest" description="Disordered" evidence="8">
    <location>
        <begin position="306"/>
        <end position="335"/>
    </location>
</feature>
<dbReference type="Pfam" id="PF06964">
    <property type="entry name" value="Alpha-L-AF_C"/>
    <property type="match status" value="1"/>
</dbReference>
<evidence type="ECO:0000256" key="3">
    <source>
        <dbReference type="ARBA" id="ARBA00011165"/>
    </source>
</evidence>
<sequence length="545" mass="59633">MTTTDAEIAIGSRPSARIDPLVYGHFLESAFFGNIEGGVFDEGSPLAVSGAGALDGCRRDVIDACRELGLPVVRWPGGNFASAYWWRDGTGPRDERPRRLELAWGSEESNRFGTPEFLAWIGAVRTDAVRTEAYLCHGARSVEDAVRWVEYTNYAGDTTLTRQRAADGHAEPYRVRWWGVGNEVYGPWQMGHRPVERYVADAREHVRFMRQVDPGLRFVACGSPRQQWTEAVVAGLGDRVDAFSLHLYGVDHHLTTPTVDEYDAVVSQSVYFEHAIGEYADEIAAVATASHLDRPPGIALDEWNNRHLEPSGWPEPRPGDDGGTAARDTPAGERTRVRVNRHSTRTLADALMYAGVFHAIHRAAGHEVPVTMANTVNLVNANGILQVRPGGVLRTPVFHVWDLYQNHFGRRALPVRVSTPAVVRAVRLGAERTDRFGVGTTRTTAVGLLDASAAGTDDGGLTLAVINRSADRTVRAAIRLDDSTGSLPPVARVWSFGADATDLFATNTLSTADTVAPRTPDPTGTEPGRYDFPPHSVTMLRFDPR</sequence>
<comment type="subunit">
    <text evidence="3">Homohexamer; trimer of dimers.</text>
</comment>
<dbReference type="Pfam" id="PF22848">
    <property type="entry name" value="ASD1_dom"/>
    <property type="match status" value="1"/>
</dbReference>
<evidence type="ECO:0000256" key="2">
    <source>
        <dbReference type="ARBA" id="ARBA00007186"/>
    </source>
</evidence>
<evidence type="ECO:0000256" key="5">
    <source>
        <dbReference type="ARBA" id="ARBA00022801"/>
    </source>
</evidence>
<dbReference type="PANTHER" id="PTHR43576:SF2">
    <property type="entry name" value="INTRACELLULAR EXO-ALPHA-L-ARABINOFURANOSIDASE 2"/>
    <property type="match status" value="1"/>
</dbReference>
<dbReference type="SUPFAM" id="SSF51445">
    <property type="entry name" value="(Trans)glycosidases"/>
    <property type="match status" value="1"/>
</dbReference>
<gene>
    <name evidence="10" type="ORF">Aru02nite_32260</name>
</gene>
<dbReference type="InterPro" id="IPR013780">
    <property type="entry name" value="Glyco_hydro_b"/>
</dbReference>
<dbReference type="SMART" id="SM00813">
    <property type="entry name" value="Alpha-L-AF_C"/>
    <property type="match status" value="1"/>
</dbReference>
<evidence type="ECO:0000256" key="8">
    <source>
        <dbReference type="SAM" id="MobiDB-lite"/>
    </source>
</evidence>
<evidence type="ECO:0000256" key="4">
    <source>
        <dbReference type="ARBA" id="ARBA00012670"/>
    </source>
</evidence>
<dbReference type="Gene3D" id="3.20.20.80">
    <property type="entry name" value="Glycosidases"/>
    <property type="match status" value="1"/>
</dbReference>
<feature type="domain" description="Alpha-L-arabinofuranosidase C-terminal" evidence="9">
    <location>
        <begin position="301"/>
        <end position="536"/>
    </location>
</feature>
<evidence type="ECO:0000313" key="10">
    <source>
        <dbReference type="EMBL" id="GID12337.1"/>
    </source>
</evidence>
<dbReference type="AlphaFoldDB" id="A0A8J3NCZ8"/>
<dbReference type="EC" id="3.2.1.55" evidence="4"/>
<comment type="similarity">
    <text evidence="2">Belongs to the glycosyl hydrolase 51 family.</text>
</comment>
<evidence type="ECO:0000256" key="1">
    <source>
        <dbReference type="ARBA" id="ARBA00001462"/>
    </source>
</evidence>